<protein>
    <submittedName>
        <fullName evidence="1">HNH endonuclease</fullName>
    </submittedName>
</protein>
<evidence type="ECO:0000313" key="2">
    <source>
        <dbReference type="Proteomes" id="UP000598227"/>
    </source>
</evidence>
<evidence type="ECO:0000313" key="1">
    <source>
        <dbReference type="EMBL" id="MBE1208123.1"/>
    </source>
</evidence>
<dbReference type="GO" id="GO:0004519">
    <property type="term" value="F:endonuclease activity"/>
    <property type="evidence" value="ECO:0007669"/>
    <property type="project" value="UniProtKB-KW"/>
</dbReference>
<reference evidence="1 2" key="1">
    <citation type="submission" date="2020-09" db="EMBL/GenBank/DDBJ databases">
        <title>Draft Genome Sequence of Aminobacter carboxidus type strain DSM 1086, a soil Gram-negative carboxydobacterium.</title>
        <authorList>
            <person name="Turrini P."/>
            <person name="Tescari M."/>
            <person name="Artuso I."/>
            <person name="Lugli G.A."/>
            <person name="Frangipani E."/>
            <person name="Ventura M."/>
            <person name="Visca P."/>
        </authorList>
    </citation>
    <scope>NUCLEOTIDE SEQUENCE [LARGE SCALE GENOMIC DNA]</scope>
    <source>
        <strain evidence="1 2">DSM 1086</strain>
    </source>
</reference>
<dbReference type="EMBL" id="JACZEP010000017">
    <property type="protein sequence ID" value="MBE1208123.1"/>
    <property type="molecule type" value="Genomic_DNA"/>
</dbReference>
<gene>
    <name evidence="1" type="ORF">IHE39_27910</name>
</gene>
<keyword evidence="1" id="KW-0540">Nuclease</keyword>
<dbReference type="RefSeq" id="WP_192568798.1">
    <property type="nucleotide sequence ID" value="NZ_JACZEP010000017.1"/>
</dbReference>
<organism evidence="1 2">
    <name type="scientific">Aminobacter carboxidus</name>
    <dbReference type="NCBI Taxonomy" id="376165"/>
    <lineage>
        <taxon>Bacteria</taxon>
        <taxon>Pseudomonadati</taxon>
        <taxon>Pseudomonadota</taxon>
        <taxon>Alphaproteobacteria</taxon>
        <taxon>Hyphomicrobiales</taxon>
        <taxon>Phyllobacteriaceae</taxon>
        <taxon>Aminobacter</taxon>
    </lineage>
</organism>
<dbReference type="Proteomes" id="UP000598227">
    <property type="component" value="Unassembled WGS sequence"/>
</dbReference>
<proteinExistence type="predicted"/>
<keyword evidence="2" id="KW-1185">Reference proteome</keyword>
<keyword evidence="1" id="KW-0255">Endonuclease</keyword>
<sequence>MAKLRMIAPTLRTMDTRTVRPPAKTADAFYLSTEWRALMSSLIATRGRICEDPHCNGRTHKPGMRVFGDHIVELQDGGAPLDPKNVLLRCGASHTKKTAAARAKRMKQTF</sequence>
<comment type="caution">
    <text evidence="1">The sequence shown here is derived from an EMBL/GenBank/DDBJ whole genome shotgun (WGS) entry which is preliminary data.</text>
</comment>
<accession>A0ABR9GWS3</accession>
<keyword evidence="1" id="KW-0378">Hydrolase</keyword>
<name>A0ABR9GWS3_9HYPH</name>